<feature type="region of interest" description="Disordered" evidence="1">
    <location>
        <begin position="41"/>
        <end position="64"/>
    </location>
</feature>
<evidence type="ECO:0000313" key="2">
    <source>
        <dbReference type="EMBL" id="KAL3383745.1"/>
    </source>
</evidence>
<name>A0ABD2VT70_9HYME</name>
<evidence type="ECO:0000256" key="1">
    <source>
        <dbReference type="SAM" id="MobiDB-lite"/>
    </source>
</evidence>
<protein>
    <submittedName>
        <fullName evidence="2">Uncharacterized protein</fullName>
    </submittedName>
</protein>
<dbReference type="AlphaFoldDB" id="A0ABD2VT70"/>
<accession>A0ABD2VT70</accession>
<comment type="caution">
    <text evidence="2">The sequence shown here is derived from an EMBL/GenBank/DDBJ whole genome shotgun (WGS) entry which is preliminary data.</text>
</comment>
<gene>
    <name evidence="2" type="ORF">TKK_020411</name>
</gene>
<dbReference type="EMBL" id="JBJJXI010000182">
    <property type="protein sequence ID" value="KAL3383745.1"/>
    <property type="molecule type" value="Genomic_DNA"/>
</dbReference>
<proteinExistence type="predicted"/>
<sequence length="303" mass="35103">MRVVANEAFYWQRGYRSFDAAGSSVYPLPARVVPRETLATAQQQEQHQQRQRVTNSHAQHAHKHRIQLVKKDPSEILTIESDDHFFDSMNSCKAENFETSHLDKPSANYIDKNAVLPGRIDKNLSIVFECKNVKSESKSLSTNICKTEYRSCEPIMKIENENQPIDMNEKIFIDVECKNIKLEPMSFSTNLCKFEHQNFLPIVKMENKNKTDAMNKNIFIDFESKGIKSEQKSLLTTISKTDDQSYAPIVKVENSIHTSYLEYKSLMILIEKNFNYNDNCHFQNIDDFTLVSPEYCTYLPTCI</sequence>
<dbReference type="Proteomes" id="UP001627154">
    <property type="component" value="Unassembled WGS sequence"/>
</dbReference>
<organism evidence="2 3">
    <name type="scientific">Trichogramma kaykai</name>
    <dbReference type="NCBI Taxonomy" id="54128"/>
    <lineage>
        <taxon>Eukaryota</taxon>
        <taxon>Metazoa</taxon>
        <taxon>Ecdysozoa</taxon>
        <taxon>Arthropoda</taxon>
        <taxon>Hexapoda</taxon>
        <taxon>Insecta</taxon>
        <taxon>Pterygota</taxon>
        <taxon>Neoptera</taxon>
        <taxon>Endopterygota</taxon>
        <taxon>Hymenoptera</taxon>
        <taxon>Apocrita</taxon>
        <taxon>Proctotrupomorpha</taxon>
        <taxon>Chalcidoidea</taxon>
        <taxon>Trichogrammatidae</taxon>
        <taxon>Trichogramma</taxon>
    </lineage>
</organism>
<reference evidence="2 3" key="1">
    <citation type="journal article" date="2024" name="bioRxiv">
        <title>A reference genome for Trichogramma kaykai: A tiny desert-dwelling parasitoid wasp with competing sex-ratio distorters.</title>
        <authorList>
            <person name="Culotta J."/>
            <person name="Lindsey A.R."/>
        </authorList>
    </citation>
    <scope>NUCLEOTIDE SEQUENCE [LARGE SCALE GENOMIC DNA]</scope>
    <source>
        <strain evidence="2 3">KSX58</strain>
    </source>
</reference>
<evidence type="ECO:0000313" key="3">
    <source>
        <dbReference type="Proteomes" id="UP001627154"/>
    </source>
</evidence>
<keyword evidence="3" id="KW-1185">Reference proteome</keyword>